<dbReference type="GO" id="GO:0005886">
    <property type="term" value="C:plasma membrane"/>
    <property type="evidence" value="ECO:0007669"/>
    <property type="project" value="UniProtKB-SubCell"/>
</dbReference>
<evidence type="ECO:0000256" key="3">
    <source>
        <dbReference type="ARBA" id="ARBA00022676"/>
    </source>
</evidence>
<dbReference type="AlphaFoldDB" id="A0A178M761"/>
<dbReference type="PANTHER" id="PTHR33908">
    <property type="entry name" value="MANNOSYLTRANSFERASE YKCB-RELATED"/>
    <property type="match status" value="1"/>
</dbReference>
<feature type="transmembrane region" description="Helical" evidence="8">
    <location>
        <begin position="107"/>
        <end position="129"/>
    </location>
</feature>
<feature type="transmembrane region" description="Helical" evidence="8">
    <location>
        <begin position="209"/>
        <end position="227"/>
    </location>
</feature>
<dbReference type="InterPro" id="IPR050297">
    <property type="entry name" value="LipidA_mod_glycosyltrf_83"/>
</dbReference>
<keyword evidence="2" id="KW-1003">Cell membrane</keyword>
<feature type="transmembrane region" description="Helical" evidence="8">
    <location>
        <begin position="136"/>
        <end position="154"/>
    </location>
</feature>
<feature type="transmembrane region" description="Helical" evidence="8">
    <location>
        <begin position="356"/>
        <end position="379"/>
    </location>
</feature>
<keyword evidence="4" id="KW-0808">Transferase</keyword>
<sequence>MEYSPTQPIAIEPPRWRRIKLAQAVRQPSVIIGVLIVIGLALRLWFIAVNQIDPRFSAADDGDYYVRALRFAVTGEYVDNSWLVRPPGHIFFFAAMLRIGLWFGDPAIGIALIRAVQVILSLALIPLGYDLARRLFDQRTGFIFAAILAGWMPMIELPALILSEPLFFDMLVIHAWLLVRWRDDRRLRWLIGAGVTLAFAALARSPGLYGAAFAVLFIAISAWRAAGQRRRQQVVLALLAFLLPFALTIAPWTIRNYILYRDIILIDTLGPVNLWIAMSDAVHEGRGEGEAKAVLARLPQEERQRFVSAELRRIIQTEPWRFTRYLWPHFHHIWKAQFIEDFFVKASFFTRPLREIWLPGLIGDMIWMATVLAAPFTFLGRPREGAFRLVALGWIGYTCLMVMLIHVEPRYLLPVWLWFALYGSATLARIGQQPLRWDRFALAGLAASLFLAALIFSYRDYPQIIRAGFAREQAWATAQQAIARGDTAATEQAYRAMLAADPDFADGRAEFASWLLVQGRYDEAGQVIGDYPTHRNNLVRGAIARAQGDAATAATLLRDTEEKAGEDVQRLAFAWLTPAPTRTLTLGNDLDLGYLYGFAFGERAGETTYRWLQGEGSIRLPLSEPLAGNEVLALRLAAPAPTPLTVTIGDQRIPITVAPGGWRVYYLPLPAQMQGMREVTVSLSAPTFLPYQSLPDNTDARPLSVMVQQISIR</sequence>
<evidence type="ECO:0000256" key="2">
    <source>
        <dbReference type="ARBA" id="ARBA00022475"/>
    </source>
</evidence>
<dbReference type="Gene3D" id="1.25.40.10">
    <property type="entry name" value="Tetratricopeptide repeat domain"/>
    <property type="match status" value="1"/>
</dbReference>
<dbReference type="Pfam" id="PF13231">
    <property type="entry name" value="PMT_2"/>
    <property type="match status" value="1"/>
</dbReference>
<evidence type="ECO:0000256" key="1">
    <source>
        <dbReference type="ARBA" id="ARBA00004651"/>
    </source>
</evidence>
<dbReference type="EMBL" id="LWQS01000072">
    <property type="protein sequence ID" value="OAN43888.1"/>
    <property type="molecule type" value="Genomic_DNA"/>
</dbReference>
<dbReference type="InterPro" id="IPR011990">
    <property type="entry name" value="TPR-like_helical_dom_sf"/>
</dbReference>
<keyword evidence="7 8" id="KW-0472">Membrane</keyword>
<protein>
    <recommendedName>
        <fullName evidence="9">Glycosyltransferase RgtA/B/C/D-like domain-containing protein</fullName>
    </recommendedName>
</protein>
<feature type="transmembrane region" description="Helical" evidence="8">
    <location>
        <begin position="440"/>
        <end position="458"/>
    </location>
</feature>
<evidence type="ECO:0000313" key="11">
    <source>
        <dbReference type="Proteomes" id="UP000078287"/>
    </source>
</evidence>
<accession>A0A178M761</accession>
<comment type="subcellular location">
    <subcellularLocation>
        <location evidence="1">Cell membrane</location>
        <topology evidence="1">Multi-pass membrane protein</topology>
    </subcellularLocation>
</comment>
<dbReference type="RefSeq" id="WP_066789825.1">
    <property type="nucleotide sequence ID" value="NZ_LWQS01000072.1"/>
</dbReference>
<organism evidence="10 11">
    <name type="scientific">Chloroflexus islandicus</name>
    <dbReference type="NCBI Taxonomy" id="1707952"/>
    <lineage>
        <taxon>Bacteria</taxon>
        <taxon>Bacillati</taxon>
        <taxon>Chloroflexota</taxon>
        <taxon>Chloroflexia</taxon>
        <taxon>Chloroflexales</taxon>
        <taxon>Chloroflexineae</taxon>
        <taxon>Chloroflexaceae</taxon>
        <taxon>Chloroflexus</taxon>
    </lineage>
</organism>
<evidence type="ECO:0000259" key="9">
    <source>
        <dbReference type="Pfam" id="PF13231"/>
    </source>
</evidence>
<feature type="transmembrane region" description="Helical" evidence="8">
    <location>
        <begin position="411"/>
        <end position="428"/>
    </location>
</feature>
<feature type="transmembrane region" description="Helical" evidence="8">
    <location>
        <begin position="386"/>
        <end position="405"/>
    </location>
</feature>
<dbReference type="GO" id="GO:0016763">
    <property type="term" value="F:pentosyltransferase activity"/>
    <property type="evidence" value="ECO:0007669"/>
    <property type="project" value="TreeGrafter"/>
</dbReference>
<dbReference type="Pfam" id="PF14559">
    <property type="entry name" value="TPR_19"/>
    <property type="match status" value="1"/>
</dbReference>
<evidence type="ECO:0000313" key="10">
    <source>
        <dbReference type="EMBL" id="OAN43888.1"/>
    </source>
</evidence>
<feature type="transmembrane region" description="Helical" evidence="8">
    <location>
        <begin position="30"/>
        <end position="48"/>
    </location>
</feature>
<evidence type="ECO:0000256" key="4">
    <source>
        <dbReference type="ARBA" id="ARBA00022679"/>
    </source>
</evidence>
<proteinExistence type="predicted"/>
<comment type="caution">
    <text evidence="10">The sequence shown here is derived from an EMBL/GenBank/DDBJ whole genome shotgun (WGS) entry which is preliminary data.</text>
</comment>
<reference evidence="10 11" key="1">
    <citation type="submission" date="2016-04" db="EMBL/GenBank/DDBJ databases">
        <title>Chloroflexus islandicus sp. nov., a thermophilic filamentous anoxygenic phototrophic bacterium from geyser Strokkur (Iceland).</title>
        <authorList>
            <person name="Gaisin V.A."/>
            <person name="Kalashnikov A.M."/>
            <person name="Sukhacheva M.V."/>
            <person name="Grouzdev D.S."/>
            <person name="Ivanov T.M."/>
            <person name="Kuznetsov B."/>
            <person name="Gorlenko V.M."/>
        </authorList>
    </citation>
    <scope>NUCLEOTIDE SEQUENCE [LARGE SCALE GENOMIC DNA]</scope>
    <source>
        <strain evidence="11">isl-2</strain>
    </source>
</reference>
<dbReference type="STRING" id="1707952.A6A03_17510"/>
<gene>
    <name evidence="10" type="ORF">A6A03_17510</name>
</gene>
<evidence type="ECO:0000256" key="6">
    <source>
        <dbReference type="ARBA" id="ARBA00022989"/>
    </source>
</evidence>
<evidence type="ECO:0000256" key="7">
    <source>
        <dbReference type="ARBA" id="ARBA00023136"/>
    </source>
</evidence>
<dbReference type="Proteomes" id="UP000078287">
    <property type="component" value="Unassembled WGS sequence"/>
</dbReference>
<dbReference type="InterPro" id="IPR038731">
    <property type="entry name" value="RgtA/B/C-like"/>
</dbReference>
<dbReference type="OrthoDB" id="135689at2"/>
<feature type="transmembrane region" description="Helical" evidence="8">
    <location>
        <begin position="234"/>
        <end position="254"/>
    </location>
</feature>
<keyword evidence="11" id="KW-1185">Reference proteome</keyword>
<evidence type="ECO:0000256" key="8">
    <source>
        <dbReference type="SAM" id="Phobius"/>
    </source>
</evidence>
<evidence type="ECO:0000256" key="5">
    <source>
        <dbReference type="ARBA" id="ARBA00022692"/>
    </source>
</evidence>
<name>A0A178M761_9CHLR</name>
<feature type="domain" description="Glycosyltransferase RgtA/B/C/D-like" evidence="9">
    <location>
        <begin position="85"/>
        <end position="245"/>
    </location>
</feature>
<dbReference type="PANTHER" id="PTHR33908:SF11">
    <property type="entry name" value="MEMBRANE PROTEIN"/>
    <property type="match status" value="1"/>
</dbReference>
<keyword evidence="6 8" id="KW-1133">Transmembrane helix</keyword>
<dbReference type="GO" id="GO:0009103">
    <property type="term" value="P:lipopolysaccharide biosynthetic process"/>
    <property type="evidence" value="ECO:0007669"/>
    <property type="project" value="UniProtKB-ARBA"/>
</dbReference>
<keyword evidence="3" id="KW-0328">Glycosyltransferase</keyword>
<keyword evidence="5 8" id="KW-0812">Transmembrane</keyword>